<feature type="domain" description="Thymidylate kinase-like" evidence="1">
    <location>
        <begin position="10"/>
        <end position="87"/>
    </location>
</feature>
<organism evidence="2 3">
    <name type="scientific">Metamycoplasma alkalescens</name>
    <dbReference type="NCBI Taxonomy" id="45363"/>
    <lineage>
        <taxon>Bacteria</taxon>
        <taxon>Bacillati</taxon>
        <taxon>Mycoplasmatota</taxon>
        <taxon>Mycoplasmoidales</taxon>
        <taxon>Metamycoplasmataceae</taxon>
        <taxon>Metamycoplasma</taxon>
    </lineage>
</organism>
<dbReference type="GO" id="GO:0004798">
    <property type="term" value="F:dTMP kinase activity"/>
    <property type="evidence" value="ECO:0007669"/>
    <property type="project" value="UniProtKB-EC"/>
</dbReference>
<dbReference type="AlphaFoldDB" id="A0A3B0P1W2"/>
<sequence length="88" mass="10000">MLEKGKFIVFEGMDGSGKTTIIQMLKDELINRNLINNFVFTREPGSAFSKEAEKIRQLILDNANSFSSMVDALLFATSRRLNLEKGIW</sequence>
<keyword evidence="2" id="KW-0808">Transferase</keyword>
<evidence type="ECO:0000259" key="1">
    <source>
        <dbReference type="Pfam" id="PF02223"/>
    </source>
</evidence>
<dbReference type="STRING" id="1188234.MALK_5960"/>
<accession>A0A3B0P1W2</accession>
<protein>
    <submittedName>
        <fullName evidence="2">Thymidylate kinase</fullName>
        <ecNumber evidence="2">2.7.4.9</ecNumber>
    </submittedName>
</protein>
<dbReference type="EMBL" id="LS991949">
    <property type="protein sequence ID" value="SYV90287.1"/>
    <property type="molecule type" value="Genomic_DNA"/>
</dbReference>
<dbReference type="SUPFAM" id="SSF52540">
    <property type="entry name" value="P-loop containing nucleoside triphosphate hydrolases"/>
    <property type="match status" value="1"/>
</dbReference>
<proteinExistence type="predicted"/>
<keyword evidence="2" id="KW-0418">Kinase</keyword>
<dbReference type="InterPro" id="IPR027417">
    <property type="entry name" value="P-loop_NTPase"/>
</dbReference>
<dbReference type="EC" id="2.7.4.9" evidence="2"/>
<dbReference type="Proteomes" id="UP000259864">
    <property type="component" value="Chromosome 1"/>
</dbReference>
<dbReference type="KEGG" id="mala:NCTC10135_00808"/>
<evidence type="ECO:0000313" key="3">
    <source>
        <dbReference type="Proteomes" id="UP000259864"/>
    </source>
</evidence>
<dbReference type="Gene3D" id="3.40.50.300">
    <property type="entry name" value="P-loop containing nucleotide triphosphate hydrolases"/>
    <property type="match status" value="1"/>
</dbReference>
<name>A0A3B0P1W2_9BACT</name>
<reference evidence="3" key="1">
    <citation type="submission" date="2018-06" db="EMBL/GenBank/DDBJ databases">
        <authorList>
            <consortium name="Pathogen Informatics"/>
        </authorList>
    </citation>
    <scope>NUCLEOTIDE SEQUENCE [LARGE SCALE GENOMIC DNA]</scope>
    <source>
        <strain evidence="3">NCTC10135</strain>
    </source>
</reference>
<dbReference type="InterPro" id="IPR039430">
    <property type="entry name" value="Thymidylate_kin-like_dom"/>
</dbReference>
<dbReference type="Pfam" id="PF02223">
    <property type="entry name" value="Thymidylate_kin"/>
    <property type="match status" value="1"/>
</dbReference>
<gene>
    <name evidence="2" type="primary">tmk</name>
    <name evidence="2" type="ORF">NCTC10135_00808</name>
</gene>
<evidence type="ECO:0000313" key="2">
    <source>
        <dbReference type="EMBL" id="SYV90287.1"/>
    </source>
</evidence>
<feature type="non-terminal residue" evidence="2">
    <location>
        <position position="88"/>
    </location>
</feature>